<evidence type="ECO:0000313" key="3">
    <source>
        <dbReference type="EMBL" id="KAJ7767889.1"/>
    </source>
</evidence>
<dbReference type="Proteomes" id="UP001215280">
    <property type="component" value="Unassembled WGS sequence"/>
</dbReference>
<organism evidence="3 4">
    <name type="scientific">Mycena maculata</name>
    <dbReference type="NCBI Taxonomy" id="230809"/>
    <lineage>
        <taxon>Eukaryota</taxon>
        <taxon>Fungi</taxon>
        <taxon>Dikarya</taxon>
        <taxon>Basidiomycota</taxon>
        <taxon>Agaricomycotina</taxon>
        <taxon>Agaricomycetes</taxon>
        <taxon>Agaricomycetidae</taxon>
        <taxon>Agaricales</taxon>
        <taxon>Marasmiineae</taxon>
        <taxon>Mycenaceae</taxon>
        <taxon>Mycena</taxon>
    </lineage>
</organism>
<comment type="caution">
    <text evidence="3">The sequence shown here is derived from an EMBL/GenBank/DDBJ whole genome shotgun (WGS) entry which is preliminary data.</text>
</comment>
<feature type="signal peptide" evidence="2">
    <location>
        <begin position="1"/>
        <end position="22"/>
    </location>
</feature>
<proteinExistence type="predicted"/>
<keyword evidence="4" id="KW-1185">Reference proteome</keyword>
<evidence type="ECO:0000313" key="4">
    <source>
        <dbReference type="Proteomes" id="UP001215280"/>
    </source>
</evidence>
<sequence>MSSHFTSPHCCFALFECRLAFAFPRCHPQPSEHVSQKRRTFVMRTTGTGRGLKFTGSTNASNGADGGGLRYARSLIWHVGQTSGGIRRDLANFGWADVGGCGRTRPDGIFTGPKCPSSTFACFYGRRSSKKRGRSEAESQNKTKNRNRNDPALNRKGYSCGRMSKIEFDAGSQDRVLLLTMDQVQILWSSSKSSSCKLHLIMVGHRV</sequence>
<evidence type="ECO:0000256" key="1">
    <source>
        <dbReference type="SAM" id="MobiDB-lite"/>
    </source>
</evidence>
<accession>A0AAD7NME5</accession>
<gene>
    <name evidence="3" type="ORF">DFH07DRAFT_938481</name>
</gene>
<keyword evidence="2" id="KW-0732">Signal</keyword>
<name>A0AAD7NME5_9AGAR</name>
<evidence type="ECO:0000256" key="2">
    <source>
        <dbReference type="SAM" id="SignalP"/>
    </source>
</evidence>
<dbReference type="AlphaFoldDB" id="A0AAD7NME5"/>
<feature type="region of interest" description="Disordered" evidence="1">
    <location>
        <begin position="131"/>
        <end position="158"/>
    </location>
</feature>
<reference evidence="3" key="1">
    <citation type="submission" date="2023-03" db="EMBL/GenBank/DDBJ databases">
        <title>Massive genome expansion in bonnet fungi (Mycena s.s.) driven by repeated elements and novel gene families across ecological guilds.</title>
        <authorList>
            <consortium name="Lawrence Berkeley National Laboratory"/>
            <person name="Harder C.B."/>
            <person name="Miyauchi S."/>
            <person name="Viragh M."/>
            <person name="Kuo A."/>
            <person name="Thoen E."/>
            <person name="Andreopoulos B."/>
            <person name="Lu D."/>
            <person name="Skrede I."/>
            <person name="Drula E."/>
            <person name="Henrissat B."/>
            <person name="Morin E."/>
            <person name="Kohler A."/>
            <person name="Barry K."/>
            <person name="LaButti K."/>
            <person name="Morin E."/>
            <person name="Salamov A."/>
            <person name="Lipzen A."/>
            <person name="Mereny Z."/>
            <person name="Hegedus B."/>
            <person name="Baldrian P."/>
            <person name="Stursova M."/>
            <person name="Weitz H."/>
            <person name="Taylor A."/>
            <person name="Grigoriev I.V."/>
            <person name="Nagy L.G."/>
            <person name="Martin F."/>
            <person name="Kauserud H."/>
        </authorList>
    </citation>
    <scope>NUCLEOTIDE SEQUENCE</scope>
    <source>
        <strain evidence="3">CBHHK188m</strain>
    </source>
</reference>
<protein>
    <submittedName>
        <fullName evidence="3">Uncharacterized protein</fullName>
    </submittedName>
</protein>
<dbReference type="EMBL" id="JARJLG010000029">
    <property type="protein sequence ID" value="KAJ7767889.1"/>
    <property type="molecule type" value="Genomic_DNA"/>
</dbReference>
<feature type="chain" id="PRO_5042196008" evidence="2">
    <location>
        <begin position="23"/>
        <end position="207"/>
    </location>
</feature>